<evidence type="ECO:0000313" key="4">
    <source>
        <dbReference type="Proteomes" id="UP000233551"/>
    </source>
</evidence>
<feature type="repeat" description="PPR" evidence="2">
    <location>
        <begin position="352"/>
        <end position="386"/>
    </location>
</feature>
<gene>
    <name evidence="3" type="ORF">CRG98_038015</name>
</gene>
<protein>
    <recommendedName>
        <fullName evidence="5">Pentatricopeptide repeat-containing protein At2g22410, mitochondrial-like</fullName>
    </recommendedName>
</protein>
<dbReference type="PANTHER" id="PTHR47926:SF528">
    <property type="entry name" value="PENTATRICOPEPTIDE REPEAT-CONTAINING PROTEIN"/>
    <property type="match status" value="1"/>
</dbReference>
<dbReference type="Gene3D" id="1.25.40.10">
    <property type="entry name" value="Tetratricopeptide repeat domain"/>
    <property type="match status" value="4"/>
</dbReference>
<dbReference type="FunFam" id="1.25.40.10:FF:000184">
    <property type="entry name" value="Pentatricopeptide repeat-containing protein, chloroplastic"/>
    <property type="match status" value="1"/>
</dbReference>
<dbReference type="FunFam" id="1.25.40.10:FF:000427">
    <property type="entry name" value="Pentatricopeptide repeat-containing protein chloroplastic"/>
    <property type="match status" value="1"/>
</dbReference>
<organism evidence="3 4">
    <name type="scientific">Punica granatum</name>
    <name type="common">Pomegranate</name>
    <dbReference type="NCBI Taxonomy" id="22663"/>
    <lineage>
        <taxon>Eukaryota</taxon>
        <taxon>Viridiplantae</taxon>
        <taxon>Streptophyta</taxon>
        <taxon>Embryophyta</taxon>
        <taxon>Tracheophyta</taxon>
        <taxon>Spermatophyta</taxon>
        <taxon>Magnoliopsida</taxon>
        <taxon>eudicotyledons</taxon>
        <taxon>Gunneridae</taxon>
        <taxon>Pentapetalae</taxon>
        <taxon>rosids</taxon>
        <taxon>malvids</taxon>
        <taxon>Myrtales</taxon>
        <taxon>Lythraceae</taxon>
        <taxon>Punica</taxon>
    </lineage>
</organism>
<proteinExistence type="predicted"/>
<comment type="caution">
    <text evidence="3">The sequence shown here is derived from an EMBL/GenBank/DDBJ whole genome shotgun (WGS) entry which is preliminary data.</text>
</comment>
<dbReference type="Pfam" id="PF01535">
    <property type="entry name" value="PPR"/>
    <property type="match status" value="4"/>
</dbReference>
<feature type="repeat" description="PPR" evidence="2">
    <location>
        <begin position="516"/>
        <end position="550"/>
    </location>
</feature>
<dbReference type="Pfam" id="PF20431">
    <property type="entry name" value="E_motif"/>
    <property type="match status" value="1"/>
</dbReference>
<dbReference type="InterPro" id="IPR046848">
    <property type="entry name" value="E_motif"/>
</dbReference>
<reference evidence="3 4" key="1">
    <citation type="submission" date="2017-11" db="EMBL/GenBank/DDBJ databases">
        <title>De-novo sequencing of pomegranate (Punica granatum L.) genome.</title>
        <authorList>
            <person name="Akparov Z."/>
            <person name="Amiraslanov A."/>
            <person name="Hajiyeva S."/>
            <person name="Abbasov M."/>
            <person name="Kaur K."/>
            <person name="Hamwieh A."/>
            <person name="Solovyev V."/>
            <person name="Salamov A."/>
            <person name="Braich B."/>
            <person name="Kosarev P."/>
            <person name="Mahmoud A."/>
            <person name="Hajiyev E."/>
            <person name="Babayeva S."/>
            <person name="Izzatullayeva V."/>
            <person name="Mammadov A."/>
            <person name="Mammadov A."/>
            <person name="Sharifova S."/>
            <person name="Ojaghi J."/>
            <person name="Eynullazada K."/>
            <person name="Bayramov B."/>
            <person name="Abdulazimova A."/>
            <person name="Shahmuradov I."/>
        </authorList>
    </citation>
    <scope>NUCLEOTIDE SEQUENCE [LARGE SCALE GENOMIC DNA]</scope>
    <source>
        <strain evidence="4">cv. AG2017</strain>
        <tissue evidence="3">Leaf</tissue>
    </source>
</reference>
<dbReference type="InterPro" id="IPR046960">
    <property type="entry name" value="PPR_At4g14850-like_plant"/>
</dbReference>
<dbReference type="EMBL" id="PGOL01003342">
    <property type="protein sequence ID" value="PKI41615.1"/>
    <property type="molecule type" value="Genomic_DNA"/>
</dbReference>
<evidence type="ECO:0000256" key="1">
    <source>
        <dbReference type="ARBA" id="ARBA00022737"/>
    </source>
</evidence>
<dbReference type="PANTHER" id="PTHR47926">
    <property type="entry name" value="PENTATRICOPEPTIDE REPEAT-CONTAINING PROTEIN"/>
    <property type="match status" value="1"/>
</dbReference>
<dbReference type="FunFam" id="1.25.40.10:FF:000348">
    <property type="entry name" value="Pentatricopeptide repeat-containing protein chloroplastic"/>
    <property type="match status" value="1"/>
</dbReference>
<accession>A0A2I0ICA5</accession>
<dbReference type="GO" id="GO:0009451">
    <property type="term" value="P:RNA modification"/>
    <property type="evidence" value="ECO:0007669"/>
    <property type="project" value="InterPro"/>
</dbReference>
<evidence type="ECO:0008006" key="5">
    <source>
        <dbReference type="Google" id="ProtNLM"/>
    </source>
</evidence>
<name>A0A2I0ICA5_PUNGR</name>
<feature type="repeat" description="PPR" evidence="2">
    <location>
        <begin position="414"/>
        <end position="448"/>
    </location>
</feature>
<evidence type="ECO:0000256" key="2">
    <source>
        <dbReference type="PROSITE-ProRule" id="PRU00708"/>
    </source>
</evidence>
<dbReference type="NCBIfam" id="TIGR00756">
    <property type="entry name" value="PPR"/>
    <property type="match status" value="6"/>
</dbReference>
<dbReference type="InterPro" id="IPR011990">
    <property type="entry name" value="TPR-like_helical_dom_sf"/>
</dbReference>
<feature type="repeat" description="PPR" evidence="2">
    <location>
        <begin position="282"/>
        <end position="316"/>
    </location>
</feature>
<dbReference type="InterPro" id="IPR002885">
    <property type="entry name" value="PPR_rpt"/>
</dbReference>
<dbReference type="PROSITE" id="PS51375">
    <property type="entry name" value="PPR"/>
    <property type="match status" value="5"/>
</dbReference>
<dbReference type="STRING" id="22663.A0A2I0ICA5"/>
<dbReference type="AlphaFoldDB" id="A0A2I0ICA5"/>
<dbReference type="Proteomes" id="UP000233551">
    <property type="component" value="Unassembled WGS sequence"/>
</dbReference>
<evidence type="ECO:0000313" key="3">
    <source>
        <dbReference type="EMBL" id="PKI41615.1"/>
    </source>
</evidence>
<keyword evidence="1" id="KW-0677">Repeat</keyword>
<keyword evidence="4" id="KW-1185">Reference proteome</keyword>
<sequence>MPDVVNNLIRILKILELISNLIRPVWFTPKKLRGRNRSAPFLYYSFGSWASGFPSPAGPKANVYHYITVSWSSVDCQPMSVALRQLTVGSLLKGRSLSLTTALFFFTGKLQSLSAQEILHRRLERCSSMAQLKLLHAHVVLLGLSLDNFTLGKLISFAGINENGDLQYALDVFNRIRQPNKFMFNSLIRGCSISGRDPSKAIALYRNMLASGHSPNEFTLPFVLKACASEPSYWMSMLVHGQGIKLGIGSHVCVQNALMNVYIAMGMTREARKVFDEIAEKTSVSWNSMIGGYSRAGRSKETCILFRQMRESGVVPDGFTFVSLLSACSQTCDLDLGRFVHLYIEITGLEIDLFVRNALLDMYGKCGHLDSAEKIFLRMQEKNVVSWTTMLTAYAKHGFIESARELFVRMPMKNVVSWNSLLSGYSQNGQCREALSLFDEMQKAGFNPNEATLTTVLYACGQIGDVTTGEKIHAYIRETESLQPSITLTNSLIAMYAKCGEVPIAMDIFRKMKWKNVVSWNAVIGGLALQGIGDDVIELFREMEASGIQPNGITFTGLLAACSHGGLISSGRYYFERMSSVYSIPLEIEHYACMIDLLGRGGLLEEAIRLIGTMPMRPDIVIWGALLGACKIHGVVEIGRIVLKQLLELQPYSAGLCVLLSNLYSEANRWEDMQRIRKIMNGSGVAKCDAISFIEIGGHVYEFMVDDRRSDWSRGIYSVLNQLTDHLKLEQSTGTYSL</sequence>
<dbReference type="Pfam" id="PF13041">
    <property type="entry name" value="PPR_2"/>
    <property type="match status" value="3"/>
</dbReference>
<dbReference type="GO" id="GO:0003723">
    <property type="term" value="F:RNA binding"/>
    <property type="evidence" value="ECO:0007669"/>
    <property type="project" value="InterPro"/>
</dbReference>
<feature type="repeat" description="PPR" evidence="2">
    <location>
        <begin position="180"/>
        <end position="215"/>
    </location>
</feature>